<dbReference type="PANTHER" id="PTHR47936">
    <property type="entry name" value="PPR_LONG DOMAIN-CONTAINING PROTEIN"/>
    <property type="match status" value="1"/>
</dbReference>
<keyword evidence="5" id="KW-1185">Reference proteome</keyword>
<reference evidence="4" key="2">
    <citation type="submission" date="2023-06" db="EMBL/GenBank/DDBJ databases">
        <authorList>
            <person name="Ma L."/>
            <person name="Liu K.-W."/>
            <person name="Li Z."/>
            <person name="Hsiao Y.-Y."/>
            <person name="Qi Y."/>
            <person name="Fu T."/>
            <person name="Tang G."/>
            <person name="Zhang D."/>
            <person name="Sun W.-H."/>
            <person name="Liu D.-K."/>
            <person name="Li Y."/>
            <person name="Chen G.-Z."/>
            <person name="Liu X.-D."/>
            <person name="Liao X.-Y."/>
            <person name="Jiang Y.-T."/>
            <person name="Yu X."/>
            <person name="Hao Y."/>
            <person name="Huang J."/>
            <person name="Zhao X.-W."/>
            <person name="Ke S."/>
            <person name="Chen Y.-Y."/>
            <person name="Wu W.-L."/>
            <person name="Hsu J.-L."/>
            <person name="Lin Y.-F."/>
            <person name="Huang M.-D."/>
            <person name="Li C.-Y."/>
            <person name="Huang L."/>
            <person name="Wang Z.-W."/>
            <person name="Zhao X."/>
            <person name="Zhong W.-Y."/>
            <person name="Peng D.-H."/>
            <person name="Ahmad S."/>
            <person name="Lan S."/>
            <person name="Zhang J.-S."/>
            <person name="Tsai W.-C."/>
            <person name="Van De Peer Y."/>
            <person name="Liu Z.-J."/>
        </authorList>
    </citation>
    <scope>NUCLEOTIDE SEQUENCE</scope>
    <source>
        <strain evidence="4">SCP</strain>
        <tissue evidence="4">Leaves</tissue>
    </source>
</reference>
<dbReference type="NCBIfam" id="TIGR00756">
    <property type="entry name" value="PPR"/>
    <property type="match status" value="10"/>
</dbReference>
<evidence type="ECO:0000313" key="4">
    <source>
        <dbReference type="EMBL" id="KAK1267123.1"/>
    </source>
</evidence>
<feature type="repeat" description="PPR" evidence="3">
    <location>
        <begin position="540"/>
        <end position="574"/>
    </location>
</feature>
<feature type="repeat" description="PPR" evidence="3">
    <location>
        <begin position="182"/>
        <end position="216"/>
    </location>
</feature>
<feature type="repeat" description="PPR" evidence="3">
    <location>
        <begin position="367"/>
        <end position="401"/>
    </location>
</feature>
<dbReference type="Pfam" id="PF13041">
    <property type="entry name" value="PPR_2"/>
    <property type="match status" value="4"/>
</dbReference>
<feature type="repeat" description="PPR" evidence="3">
    <location>
        <begin position="332"/>
        <end position="366"/>
    </location>
</feature>
<dbReference type="PANTHER" id="PTHR47936:SF1">
    <property type="entry name" value="PENTATRICOPEPTIDE REPEAT-CONTAINING PROTEIN GUN1, CHLOROPLASTIC"/>
    <property type="match status" value="1"/>
</dbReference>
<sequence>MQTHLQYLGRIPHIDVVCLQTFSVFAKAAGNPKKSDRTYQKISNRKPYDARKLRRDVGTIVKSGSGQKKLEGEAKRKGLARWMSYGGSLPSILQALDSICDLDEALKPWEETLNNKERTIILKEQSDWERAVEIFEWFKRKDCYELNVIHYNIMLRILGRARRWDQVERLWSEMKSRNVIPTNSTYGTLIDSYSKGGLKEKALLWLEEMQSQGLQPDEVTMGIVVQTYKLAGEFEEAEQFFKRWTSGQSDGKGNTKAQNHFSSYTYNTMIDIYGKSGQLKEASDTFVQMLREGIAPTTVTFNTMIHICGNHGCMDEVRSLMMKMEELKCLPDTRTYNILISLYAKNDDINAAVGYLSKMKAAKLQPDIVSYRTLIYAFSIRHMVSEAEALTLEMEEQGLEMDEFTQSALTRMYLGAGLVEQSWAWFEKFHQDGRMSSECYSANIDAFGEHEELALAESAYRCCLDRQKLSVLVFNVMIKVYGIAKKYEKACELFDTMEDHRINPDEYTYNSLIQILSGADLPDRAKFYVQKMQEVGLIEDCIPYSAVISNFAKLGELEKAVSLFKEMVGFAVQPDIVLYGVLINAFAEAGSVSGALSYVDAMKDAGFTANAVINNSLIKLYTKVGYLNEARETYELVRSSADGPDIYASNCMIDLYCERGMIKEAEEIFEDLKQRTDANEFSFAMMLRMYKKAKKVSKAVKIAHEMKELGLLSEPLSFSNAIEVFVMDGRLKEAAETFFQMMDAGVQPNDAVFRSLGTVLIRCGASKLAIEHMELCRKEDAKSGLKAWAENMSAIMRAYDDTLQSRGETKYLSELDADDVTNRKPKPLIGMPNLTQSLYG</sequence>
<evidence type="ECO:0000256" key="3">
    <source>
        <dbReference type="PROSITE-ProRule" id="PRU00708"/>
    </source>
</evidence>
<reference evidence="4" key="1">
    <citation type="journal article" date="2023" name="Nat. Commun.">
        <title>Diploid and tetraploid genomes of Acorus and the evolution of monocots.</title>
        <authorList>
            <person name="Ma L."/>
            <person name="Liu K.W."/>
            <person name="Li Z."/>
            <person name="Hsiao Y.Y."/>
            <person name="Qi Y."/>
            <person name="Fu T."/>
            <person name="Tang G.D."/>
            <person name="Zhang D."/>
            <person name="Sun W.H."/>
            <person name="Liu D.K."/>
            <person name="Li Y."/>
            <person name="Chen G.Z."/>
            <person name="Liu X.D."/>
            <person name="Liao X.Y."/>
            <person name="Jiang Y.T."/>
            <person name="Yu X."/>
            <person name="Hao Y."/>
            <person name="Huang J."/>
            <person name="Zhao X.W."/>
            <person name="Ke S."/>
            <person name="Chen Y.Y."/>
            <person name="Wu W.L."/>
            <person name="Hsu J.L."/>
            <person name="Lin Y.F."/>
            <person name="Huang M.D."/>
            <person name="Li C.Y."/>
            <person name="Huang L."/>
            <person name="Wang Z.W."/>
            <person name="Zhao X."/>
            <person name="Zhong W.Y."/>
            <person name="Peng D.H."/>
            <person name="Ahmad S."/>
            <person name="Lan S."/>
            <person name="Zhang J.S."/>
            <person name="Tsai W.C."/>
            <person name="Van de Peer Y."/>
            <person name="Liu Z.J."/>
        </authorList>
    </citation>
    <scope>NUCLEOTIDE SEQUENCE</scope>
    <source>
        <strain evidence="4">SCP</strain>
    </source>
</reference>
<dbReference type="InterPro" id="IPR002885">
    <property type="entry name" value="PPR_rpt"/>
</dbReference>
<dbReference type="Gene3D" id="1.25.40.10">
    <property type="entry name" value="Tetratricopeptide repeat domain"/>
    <property type="match status" value="5"/>
</dbReference>
<feature type="repeat" description="PPR" evidence="3">
    <location>
        <begin position="645"/>
        <end position="675"/>
    </location>
</feature>
<evidence type="ECO:0000256" key="2">
    <source>
        <dbReference type="ARBA" id="ARBA00022737"/>
    </source>
</evidence>
<evidence type="ECO:0000256" key="1">
    <source>
        <dbReference type="ARBA" id="ARBA00007626"/>
    </source>
</evidence>
<comment type="caution">
    <text evidence="4">The sequence shown here is derived from an EMBL/GenBank/DDBJ whole genome shotgun (WGS) entry which is preliminary data.</text>
</comment>
<accession>A0AAV9ASH6</accession>
<feature type="repeat" description="PPR" evidence="3">
    <location>
        <begin position="679"/>
        <end position="713"/>
    </location>
</feature>
<dbReference type="SUPFAM" id="SSF48452">
    <property type="entry name" value="TPR-like"/>
    <property type="match status" value="1"/>
</dbReference>
<comment type="similarity">
    <text evidence="1">Belongs to the PPR family. P subfamily.</text>
</comment>
<keyword evidence="2" id="KW-0677">Repeat</keyword>
<dbReference type="SUPFAM" id="SSF81901">
    <property type="entry name" value="HCP-like"/>
    <property type="match status" value="1"/>
</dbReference>
<feature type="repeat" description="PPR" evidence="3">
    <location>
        <begin position="575"/>
        <end position="609"/>
    </location>
</feature>
<evidence type="ECO:0000313" key="5">
    <source>
        <dbReference type="Proteomes" id="UP001179952"/>
    </source>
</evidence>
<dbReference type="Pfam" id="PF01535">
    <property type="entry name" value="PPR"/>
    <property type="match status" value="6"/>
</dbReference>
<dbReference type="PROSITE" id="PS51375">
    <property type="entry name" value="PPR"/>
    <property type="match status" value="13"/>
</dbReference>
<gene>
    <name evidence="4" type="ORF">QJS04_geneDACA021863</name>
</gene>
<feature type="repeat" description="PPR" evidence="3">
    <location>
        <begin position="470"/>
        <end position="504"/>
    </location>
</feature>
<dbReference type="AlphaFoldDB" id="A0AAV9ASH6"/>
<organism evidence="4 5">
    <name type="scientific">Acorus gramineus</name>
    <name type="common">Dwarf sweet flag</name>
    <dbReference type="NCBI Taxonomy" id="55184"/>
    <lineage>
        <taxon>Eukaryota</taxon>
        <taxon>Viridiplantae</taxon>
        <taxon>Streptophyta</taxon>
        <taxon>Embryophyta</taxon>
        <taxon>Tracheophyta</taxon>
        <taxon>Spermatophyta</taxon>
        <taxon>Magnoliopsida</taxon>
        <taxon>Liliopsida</taxon>
        <taxon>Acoraceae</taxon>
        <taxon>Acorus</taxon>
    </lineage>
</organism>
<name>A0AAV9ASH6_ACOGR</name>
<feature type="repeat" description="PPR" evidence="3">
    <location>
        <begin position="714"/>
        <end position="748"/>
    </location>
</feature>
<feature type="repeat" description="PPR" evidence="3">
    <location>
        <begin position="262"/>
        <end position="296"/>
    </location>
</feature>
<dbReference type="InterPro" id="IPR011990">
    <property type="entry name" value="TPR-like_helical_dom_sf"/>
</dbReference>
<protein>
    <submittedName>
        <fullName evidence="4">Pentatricopeptide repeat-containing protein</fullName>
    </submittedName>
</protein>
<feature type="repeat" description="PPR" evidence="3">
    <location>
        <begin position="505"/>
        <end position="539"/>
    </location>
</feature>
<feature type="repeat" description="PPR" evidence="3">
    <location>
        <begin position="297"/>
        <end position="331"/>
    </location>
</feature>
<proteinExistence type="inferred from homology"/>
<dbReference type="Proteomes" id="UP001179952">
    <property type="component" value="Unassembled WGS sequence"/>
</dbReference>
<feature type="repeat" description="PPR" evidence="3">
    <location>
        <begin position="147"/>
        <end position="181"/>
    </location>
</feature>
<dbReference type="EMBL" id="JAUJYN010000007">
    <property type="protein sequence ID" value="KAK1267123.1"/>
    <property type="molecule type" value="Genomic_DNA"/>
</dbReference>